<keyword evidence="9 17" id="KW-0378">Hydrolase</keyword>
<dbReference type="InterPro" id="IPR036541">
    <property type="entry name" value="PLipase_A1_sf"/>
</dbReference>
<evidence type="ECO:0000256" key="17">
    <source>
        <dbReference type="RuleBase" id="RU366027"/>
    </source>
</evidence>
<feature type="binding site" description="in dimeric form" evidence="16">
    <location>
        <position position="305"/>
    </location>
    <ligand>
        <name>Ca(2+)</name>
        <dbReference type="ChEBI" id="CHEBI:29108"/>
        <label>1</label>
    </ligand>
</feature>
<keyword evidence="6" id="KW-0812">Transmembrane</keyword>
<evidence type="ECO:0000256" key="15">
    <source>
        <dbReference type="PIRSR" id="PIRSR603187-1"/>
    </source>
</evidence>
<comment type="caution">
    <text evidence="19">The sequence shown here is derived from an EMBL/GenBank/DDBJ whole genome shotgun (WGS) entry which is preliminary data.</text>
</comment>
<evidence type="ECO:0000313" key="20">
    <source>
        <dbReference type="Proteomes" id="UP000011021"/>
    </source>
</evidence>
<comment type="catalytic activity">
    <reaction evidence="1 17">
        <text>a 1,2-diacyl-sn-glycero-3-phosphocholine + H2O = a 2-acyl-sn-glycero-3-phosphocholine + a fatty acid + H(+)</text>
        <dbReference type="Rhea" id="RHEA:18689"/>
        <dbReference type="ChEBI" id="CHEBI:15377"/>
        <dbReference type="ChEBI" id="CHEBI:15378"/>
        <dbReference type="ChEBI" id="CHEBI:28868"/>
        <dbReference type="ChEBI" id="CHEBI:57643"/>
        <dbReference type="ChEBI" id="CHEBI:57875"/>
        <dbReference type="EC" id="3.1.1.32"/>
    </reaction>
</comment>
<dbReference type="EC" id="3.1.1.4" evidence="17"/>
<dbReference type="GO" id="GO:0004623">
    <property type="term" value="F:phospholipase A2 activity"/>
    <property type="evidence" value="ECO:0007669"/>
    <property type="project" value="UniProtKB-EC"/>
</dbReference>
<evidence type="ECO:0000256" key="6">
    <source>
        <dbReference type="ARBA" id="ARBA00022692"/>
    </source>
</evidence>
<evidence type="ECO:0000256" key="13">
    <source>
        <dbReference type="ARBA" id="ARBA00023136"/>
    </source>
</evidence>
<keyword evidence="20" id="KW-1185">Reference proteome</keyword>
<keyword evidence="5" id="KW-1134">Transmembrane beta strand</keyword>
<feature type="active site" description="Nucleophile" evidence="15">
    <location>
        <position position="343"/>
    </location>
</feature>
<comment type="subcellular location">
    <subcellularLocation>
        <location evidence="17">Cell outer membrane</location>
        <topology evidence="17">Multi-pass membrane protein</topology>
    </subcellularLocation>
    <text evidence="17">One of the very few enzymes located there.</text>
</comment>
<keyword evidence="7 16" id="KW-0479">Metal-binding</keyword>
<comment type="cofactor">
    <cofactor evidence="17">
        <name>Ca(2+)</name>
        <dbReference type="ChEBI" id="CHEBI:29108"/>
    </cofactor>
    <text evidence="17">Binds 1 Ca(2+) ion per monomer. In the dimeric form the Ca(2+) is bound by different amino acids with binding of each Ca(2+) shared with ligands coming from each monomer. The Ca(2+) ion may have a role in catalysis.</text>
</comment>
<evidence type="ECO:0000256" key="4">
    <source>
        <dbReference type="ARBA" id="ARBA00011702"/>
    </source>
</evidence>
<evidence type="ECO:0000256" key="12">
    <source>
        <dbReference type="ARBA" id="ARBA00023098"/>
    </source>
</evidence>
<keyword evidence="10 16" id="KW-0106">Calcium</keyword>
<feature type="binding site" description="in dimeric form" evidence="16">
    <location>
        <position position="386"/>
    </location>
    <ligand>
        <name>Ca(2+)</name>
        <dbReference type="ChEBI" id="CHEBI:29108"/>
        <label>1</label>
    </ligand>
</feature>
<evidence type="ECO:0000256" key="10">
    <source>
        <dbReference type="ARBA" id="ARBA00022837"/>
    </source>
</evidence>
<evidence type="ECO:0000313" key="19">
    <source>
        <dbReference type="EMBL" id="EFV96096.1"/>
    </source>
</evidence>
<dbReference type="GO" id="GO:0008970">
    <property type="term" value="F:phospholipase A1 activity"/>
    <property type="evidence" value="ECO:0007669"/>
    <property type="project" value="UniProtKB-EC"/>
</dbReference>
<evidence type="ECO:0000256" key="3">
    <source>
        <dbReference type="ARBA" id="ARBA00010525"/>
    </source>
</evidence>
<evidence type="ECO:0000256" key="9">
    <source>
        <dbReference type="ARBA" id="ARBA00022801"/>
    </source>
</evidence>
<dbReference type="AlphaFoldDB" id="E7RTL0"/>
<feature type="compositionally biased region" description="Gly residues" evidence="18">
    <location>
        <begin position="141"/>
        <end position="152"/>
    </location>
</feature>
<evidence type="ECO:0000256" key="5">
    <source>
        <dbReference type="ARBA" id="ARBA00022452"/>
    </source>
</evidence>
<evidence type="ECO:0000256" key="18">
    <source>
        <dbReference type="SAM" id="MobiDB-lite"/>
    </source>
</evidence>
<dbReference type="CDD" id="cd00541">
    <property type="entry name" value="OMPLA"/>
    <property type="match status" value="1"/>
</dbReference>
<dbReference type="PANTHER" id="PTHR40457:SF1">
    <property type="entry name" value="PHOSPHOLIPASE A1"/>
    <property type="match status" value="1"/>
</dbReference>
<comment type="subunit">
    <text evidence="4 17">Homodimer; dimerization is reversible, and the dimeric form is the active one.</text>
</comment>
<accession>E7RTL0</accession>
<dbReference type="SUPFAM" id="SSF56931">
    <property type="entry name" value="Outer membrane phospholipase A (OMPLA)"/>
    <property type="match status" value="1"/>
</dbReference>
<keyword evidence="8" id="KW-0732">Signal</keyword>
<dbReference type="GO" id="GO:0009279">
    <property type="term" value="C:cell outer membrane"/>
    <property type="evidence" value="ECO:0007669"/>
    <property type="project" value="UniProtKB-SubCell"/>
</dbReference>
<feature type="binding site" description="in dimeric form" evidence="16">
    <location>
        <position position="346"/>
    </location>
    <ligand>
        <name>Ca(2+)</name>
        <dbReference type="ChEBI" id="CHEBI:29108"/>
        <label>1</label>
    </ligand>
</feature>
<keyword evidence="12 17" id="KW-0443">Lipid metabolism</keyword>
<dbReference type="PRINTS" id="PR01486">
    <property type="entry name" value="PHPHLIPASEA1"/>
</dbReference>
<dbReference type="GO" id="GO:0016042">
    <property type="term" value="P:lipid catabolic process"/>
    <property type="evidence" value="ECO:0007669"/>
    <property type="project" value="UniProtKB-KW"/>
</dbReference>
<dbReference type="GO" id="GO:0005509">
    <property type="term" value="F:calcium ion binding"/>
    <property type="evidence" value="ECO:0007669"/>
    <property type="project" value="TreeGrafter"/>
</dbReference>
<dbReference type="InterPro" id="IPR003187">
    <property type="entry name" value="PLipase_A1"/>
</dbReference>
<dbReference type="EC" id="3.1.1.32" evidence="17"/>
<evidence type="ECO:0000256" key="1">
    <source>
        <dbReference type="ARBA" id="ARBA00000111"/>
    </source>
</evidence>
<organism evidence="19 20">
    <name type="scientific">Lautropia mirabilis ATCC 51599</name>
    <dbReference type="NCBI Taxonomy" id="887898"/>
    <lineage>
        <taxon>Bacteria</taxon>
        <taxon>Pseudomonadati</taxon>
        <taxon>Pseudomonadota</taxon>
        <taxon>Betaproteobacteria</taxon>
        <taxon>Burkholderiales</taxon>
        <taxon>Burkholderiaceae</taxon>
        <taxon>Lautropia</taxon>
    </lineage>
</organism>
<protein>
    <recommendedName>
        <fullName evidence="17">Phospholipase A1</fullName>
        <ecNumber evidence="17">3.1.1.32</ecNumber>
        <ecNumber evidence="17">3.1.1.4</ecNumber>
    </recommendedName>
    <alternativeName>
        <fullName evidence="17">Phosphatidylcholine 1-acylhydrolase</fullName>
    </alternativeName>
</protein>
<evidence type="ECO:0000256" key="2">
    <source>
        <dbReference type="ARBA" id="ARBA00001604"/>
    </source>
</evidence>
<evidence type="ECO:0000256" key="16">
    <source>
        <dbReference type="PIRSR" id="PIRSR603187-2"/>
    </source>
</evidence>
<dbReference type="STRING" id="887898.HMPREF0551_0279"/>
<keyword evidence="14 17" id="KW-0998">Cell outer membrane</keyword>
<dbReference type="Pfam" id="PF02253">
    <property type="entry name" value="PLA1"/>
    <property type="match status" value="1"/>
</dbReference>
<keyword evidence="13" id="KW-0472">Membrane</keyword>
<comment type="catalytic activity">
    <reaction evidence="2 17">
        <text>a 1,2-diacyl-sn-glycero-3-phosphocholine + H2O = a 1-acyl-sn-glycero-3-phosphocholine + a fatty acid + H(+)</text>
        <dbReference type="Rhea" id="RHEA:15801"/>
        <dbReference type="ChEBI" id="CHEBI:15377"/>
        <dbReference type="ChEBI" id="CHEBI:15378"/>
        <dbReference type="ChEBI" id="CHEBI:28868"/>
        <dbReference type="ChEBI" id="CHEBI:57643"/>
        <dbReference type="ChEBI" id="CHEBI:58168"/>
        <dbReference type="EC" id="3.1.1.4"/>
    </reaction>
</comment>
<dbReference type="EMBL" id="AEQP01000001">
    <property type="protein sequence ID" value="EFV96096.1"/>
    <property type="molecule type" value="Genomic_DNA"/>
</dbReference>
<sequence length="473" mass="52314">MKITTIVSLAVGLAGWQATVQARDVVSQARKGASPSVAQASPDTNMVLIPASQARDIQRATREVSDCVRIEDDMSRLGCYDEVMARRLPQPDRELPKLKAWGLRMPAAAGQGGQQATDRAAQPVGSGQGERQSATASGQPAGKGMGASGVPGGVQLIRLPNLGASDDTRADENNDSPRGKLLLDGSHVSRAVQDVRRSLGTDLTDHWELDDDANRGRFLLRPYKPMYISFVDWTTSLNGAPGTPNPLNTTDAGNASLANQGRRAETTFQISFKSKVAENLFGDNGDLWVGYTQRSMWQIYTQKLSRPFRETNYEPEVMAVFRTNYRLGGWHGRLASVSLNHHSNGRSLPLSRSWNRIIFQAGLERERWTLLLRPWWRIPENAKDDDNPDISNFYGRGEAVAIYRHGGYEWALTVRHSLRLNPSRGSVGLEHAFPISSYLKAHVNLFHGYGASLIDYNHRQTRIGIGVSLTQWL</sequence>
<keyword evidence="11 17" id="KW-0442">Lipid degradation</keyword>
<proteinExistence type="inferred from homology"/>
<dbReference type="PANTHER" id="PTHR40457">
    <property type="entry name" value="PHOSPHOLIPASE A1"/>
    <property type="match status" value="1"/>
</dbReference>
<feature type="binding site" description="in dimeric form" evidence="16">
    <location>
        <position position="351"/>
    </location>
    <ligand>
        <name>Ca(2+)</name>
        <dbReference type="ChEBI" id="CHEBI:29108"/>
        <label>1</label>
    </ligand>
</feature>
<gene>
    <name evidence="19" type="ORF">HMPREF0551_0279</name>
</gene>
<feature type="active site" description="Proton acceptor" evidence="15">
    <location>
        <position position="341"/>
    </location>
</feature>
<comment type="similarity">
    <text evidence="3 17">Belongs to the phospholipase A1 family.</text>
</comment>
<feature type="compositionally biased region" description="Polar residues" evidence="18">
    <location>
        <begin position="129"/>
        <end position="138"/>
    </location>
</feature>
<evidence type="ECO:0000256" key="7">
    <source>
        <dbReference type="ARBA" id="ARBA00022723"/>
    </source>
</evidence>
<reference evidence="19 20" key="1">
    <citation type="submission" date="2010-12" db="EMBL/GenBank/DDBJ databases">
        <authorList>
            <person name="Muzny D."/>
            <person name="Qin X."/>
            <person name="Deng J."/>
            <person name="Jiang H."/>
            <person name="Liu Y."/>
            <person name="Qu J."/>
            <person name="Song X.-Z."/>
            <person name="Zhang L."/>
            <person name="Thornton R."/>
            <person name="Coyle M."/>
            <person name="Francisco L."/>
            <person name="Jackson L."/>
            <person name="Javaid M."/>
            <person name="Korchina V."/>
            <person name="Kovar C."/>
            <person name="Mata R."/>
            <person name="Mathew T."/>
            <person name="Ngo R."/>
            <person name="Nguyen L."/>
            <person name="Nguyen N."/>
            <person name="Okwuonu G."/>
            <person name="Ongeri F."/>
            <person name="Pham C."/>
            <person name="Simmons D."/>
            <person name="Wilczek-Boney K."/>
            <person name="Hale W."/>
            <person name="Jakkamsetti A."/>
            <person name="Pham P."/>
            <person name="Ruth R."/>
            <person name="San Lucas F."/>
            <person name="Warren J."/>
            <person name="Zhang J."/>
            <person name="Zhao Z."/>
            <person name="Zhou C."/>
            <person name="Zhu D."/>
            <person name="Lee S."/>
            <person name="Bess C."/>
            <person name="Blankenburg K."/>
            <person name="Forbes L."/>
            <person name="Fu Q."/>
            <person name="Gubbala S."/>
            <person name="Hirani K."/>
            <person name="Jayaseelan J.C."/>
            <person name="Lara F."/>
            <person name="Munidasa M."/>
            <person name="Palculict T."/>
            <person name="Patil S."/>
            <person name="Pu L.-L."/>
            <person name="Saada N."/>
            <person name="Tang L."/>
            <person name="Weissenberger G."/>
            <person name="Zhu Y."/>
            <person name="Hemphill L."/>
            <person name="Shang Y."/>
            <person name="Youmans B."/>
            <person name="Ayvaz T."/>
            <person name="Ross M."/>
            <person name="Santibanez J."/>
            <person name="Aqrawi P."/>
            <person name="Gross S."/>
            <person name="Joshi V."/>
            <person name="Fowler G."/>
            <person name="Nazareth L."/>
            <person name="Reid J."/>
            <person name="Worley K."/>
            <person name="Petrosino J."/>
            <person name="Highlander S."/>
            <person name="Gibbs R."/>
        </authorList>
    </citation>
    <scope>NUCLEOTIDE SEQUENCE [LARGE SCALE GENOMIC DNA]</scope>
    <source>
        <strain evidence="19 20">ATCC 51599</strain>
    </source>
</reference>
<feature type="region of interest" description="Disordered" evidence="18">
    <location>
        <begin position="107"/>
        <end position="182"/>
    </location>
</feature>
<feature type="compositionally biased region" description="Basic and acidic residues" evidence="18">
    <location>
        <begin position="166"/>
        <end position="178"/>
    </location>
</feature>
<comment type="function">
    <text evidence="17">Hydrolysis of phosphatidylcholine with phospholipase A2 (EC 3.1.1.4) and phospholipase A1 (EC 3.1.1.32) activities.</text>
</comment>
<evidence type="ECO:0000256" key="14">
    <source>
        <dbReference type="ARBA" id="ARBA00023237"/>
    </source>
</evidence>
<evidence type="ECO:0000256" key="11">
    <source>
        <dbReference type="ARBA" id="ARBA00022963"/>
    </source>
</evidence>
<name>E7RTL0_9BURK</name>
<dbReference type="RefSeq" id="WP_005672122.1">
    <property type="nucleotide sequence ID" value="NZ_CP146288.1"/>
</dbReference>
<dbReference type="eggNOG" id="COG2829">
    <property type="taxonomic scope" value="Bacteria"/>
</dbReference>
<dbReference type="Proteomes" id="UP000011021">
    <property type="component" value="Unassembled WGS sequence"/>
</dbReference>
<dbReference type="HOGENOM" id="CLU_045813_0_0_4"/>
<dbReference type="Gene3D" id="2.40.230.10">
    <property type="entry name" value="Phospholipase A1"/>
    <property type="match status" value="1"/>
</dbReference>
<evidence type="ECO:0000256" key="8">
    <source>
        <dbReference type="ARBA" id="ARBA00022729"/>
    </source>
</evidence>